<accession>A0A976ILQ4</accession>
<evidence type="ECO:0000313" key="3">
    <source>
        <dbReference type="Proteomes" id="UP000294530"/>
    </source>
</evidence>
<dbReference type="RefSeq" id="XP_067823551.1">
    <property type="nucleotide sequence ID" value="XM_067966236.1"/>
</dbReference>
<dbReference type="OrthoDB" id="70651at2759"/>
<dbReference type="Proteomes" id="UP000294530">
    <property type="component" value="Unassembled WGS sequence"/>
</dbReference>
<sequence>MGSSTITTNDASGRRPESILLSPIAVDHSNQRMEAELDLSGPVNVVRKQWVANLQKKRVAAAAGTGAPIGNGNPSCSALPRSRSSSHSRRTLLQKNSVAVQEAATNRSTTQCAFEKRILSNGLNQYALNPFTTMSSGLIVDSQIVTDIQEEDPSSMLFSGLDCFELESPSFSQLISSSLDSEHPLPSSAMMRESTSNQAIQATLKKRSPQCFTNEGNTPEPRTPRRKLNCGLASFDDFDLDCSTTSVYSSVEALSQLQVDTSTRHLWEGSDLDLTSPEVYANTFLEDLQVPCNPDLPLVPPPLPSSVNLNDNTTKALKTDSSVPFDQPRLIRSNSIEQDGLRQFFEQTNLDGHDEVDPVPLPSALKAPFSDDSFFPSHLSPRSAATTVDDWLTSKSFTSTSTGPVSSLLPQGQANVSTKWCRDVKSINEFERGTDEKIFSDDFDPELDSFYLDAIAAIGTDLDLLSN</sequence>
<reference evidence="2 3" key="1">
    <citation type="journal article" date="2021" name="Genome Biol.">
        <title>AFLAP: assembly-free linkage analysis pipeline using k-mers from genome sequencing data.</title>
        <authorList>
            <person name="Fletcher K."/>
            <person name="Zhang L."/>
            <person name="Gil J."/>
            <person name="Han R."/>
            <person name="Cavanaugh K."/>
            <person name="Michelmore R."/>
        </authorList>
    </citation>
    <scope>NUCLEOTIDE SEQUENCE [LARGE SCALE GENOMIC DNA]</scope>
    <source>
        <strain evidence="2 3">SF5</strain>
    </source>
</reference>
<dbReference type="EMBL" id="SHOA02000009">
    <property type="protein sequence ID" value="TDH74053.1"/>
    <property type="molecule type" value="Genomic_DNA"/>
</dbReference>
<dbReference type="AlphaFoldDB" id="A0A976ILQ4"/>
<protein>
    <submittedName>
        <fullName evidence="2">Uncharacterized protein</fullName>
    </submittedName>
</protein>
<organism evidence="2 3">
    <name type="scientific">Bremia lactucae</name>
    <name type="common">Lettuce downy mildew</name>
    <dbReference type="NCBI Taxonomy" id="4779"/>
    <lineage>
        <taxon>Eukaryota</taxon>
        <taxon>Sar</taxon>
        <taxon>Stramenopiles</taxon>
        <taxon>Oomycota</taxon>
        <taxon>Peronosporomycetes</taxon>
        <taxon>Peronosporales</taxon>
        <taxon>Peronosporaceae</taxon>
        <taxon>Bremia</taxon>
    </lineage>
</organism>
<evidence type="ECO:0000313" key="2">
    <source>
        <dbReference type="EMBL" id="TDH74053.1"/>
    </source>
</evidence>
<proteinExistence type="predicted"/>
<feature type="region of interest" description="Disordered" evidence="1">
    <location>
        <begin position="64"/>
        <end position="92"/>
    </location>
</feature>
<dbReference type="GeneID" id="94351907"/>
<dbReference type="KEGG" id="blac:94351907"/>
<comment type="caution">
    <text evidence="2">The sequence shown here is derived from an EMBL/GenBank/DDBJ whole genome shotgun (WGS) entry which is preliminary data.</text>
</comment>
<keyword evidence="3" id="KW-1185">Reference proteome</keyword>
<gene>
    <name evidence="2" type="ORF">CCR75_008182</name>
</gene>
<name>A0A976ILQ4_BRELC</name>
<evidence type="ECO:0000256" key="1">
    <source>
        <dbReference type="SAM" id="MobiDB-lite"/>
    </source>
</evidence>